<dbReference type="EMBL" id="JAAPAO010002017">
    <property type="protein sequence ID" value="KAF4648384.1"/>
    <property type="molecule type" value="Genomic_DNA"/>
</dbReference>
<sequence length="331" mass="35787">GEVVCISDASLEGFGGTCSVLIPGGECRRLWFAVSFGDASISSPVKQLVNPFRQGEYYTSDDIGPLELLGVIVGLLVIPKNDRRLSCTILCDNQSAVSAVNKSYSSVDRMASLLARLAAVKPGDRRLRAFHLPGSYEVSSLLSISLPEVYGLAFHPPGHTSSPTGRVGLWATASTPGATRTTQARPVPHPYSLRPTVRIKGAKNRGIPTVDADSVRTVIEAARAAATTKKYDSIVRRYSDLMGRMNTIAWPLSGNSLVLYITALTREGRVKAETIEDYVGKLRCVNRSSSEDLTCPERELVRLAIQGSKRILGWSEPIRAVTLSVSELEAL</sequence>
<keyword evidence="1" id="KW-0238">DNA-binding</keyword>
<keyword evidence="3" id="KW-1185">Reference proteome</keyword>
<evidence type="ECO:0000313" key="2">
    <source>
        <dbReference type="EMBL" id="KAF4648384.1"/>
    </source>
</evidence>
<dbReference type="AlphaFoldDB" id="A0A7J6KN65"/>
<gene>
    <name evidence="2" type="ORF">FOL47_003354</name>
</gene>
<dbReference type="InterPro" id="IPR010998">
    <property type="entry name" value="Integrase_recombinase_N"/>
</dbReference>
<proteinExistence type="predicted"/>
<name>A0A7J6KN65_PERCH</name>
<accession>A0A7J6KN65</accession>
<feature type="non-terminal residue" evidence="2">
    <location>
        <position position="331"/>
    </location>
</feature>
<protein>
    <submittedName>
        <fullName evidence="2">Uncharacterized protein</fullName>
    </submittedName>
</protein>
<comment type="caution">
    <text evidence="2">The sequence shown here is derived from an EMBL/GenBank/DDBJ whole genome shotgun (WGS) entry which is preliminary data.</text>
</comment>
<evidence type="ECO:0000256" key="1">
    <source>
        <dbReference type="ARBA" id="ARBA00023125"/>
    </source>
</evidence>
<feature type="non-terminal residue" evidence="2">
    <location>
        <position position="1"/>
    </location>
</feature>
<evidence type="ECO:0000313" key="3">
    <source>
        <dbReference type="Proteomes" id="UP000591131"/>
    </source>
</evidence>
<dbReference type="GO" id="GO:0003677">
    <property type="term" value="F:DNA binding"/>
    <property type="evidence" value="ECO:0007669"/>
    <property type="project" value="UniProtKB-KW"/>
</dbReference>
<organism evidence="2 3">
    <name type="scientific">Perkinsus chesapeaki</name>
    <name type="common">Clam parasite</name>
    <name type="synonym">Perkinsus andrewsi</name>
    <dbReference type="NCBI Taxonomy" id="330153"/>
    <lineage>
        <taxon>Eukaryota</taxon>
        <taxon>Sar</taxon>
        <taxon>Alveolata</taxon>
        <taxon>Perkinsozoa</taxon>
        <taxon>Perkinsea</taxon>
        <taxon>Perkinsida</taxon>
        <taxon>Perkinsidae</taxon>
        <taxon>Perkinsus</taxon>
    </lineage>
</organism>
<dbReference type="Proteomes" id="UP000591131">
    <property type="component" value="Unassembled WGS sequence"/>
</dbReference>
<dbReference type="OrthoDB" id="448808at2759"/>
<dbReference type="Gene3D" id="1.10.150.130">
    <property type="match status" value="1"/>
</dbReference>
<reference evidence="2 3" key="1">
    <citation type="submission" date="2020-04" db="EMBL/GenBank/DDBJ databases">
        <title>Perkinsus chesapeaki whole genome sequence.</title>
        <authorList>
            <person name="Bogema D.R."/>
        </authorList>
    </citation>
    <scope>NUCLEOTIDE SEQUENCE [LARGE SCALE GENOMIC DNA]</scope>
    <source>
        <strain evidence="2">ATCC PRA-425</strain>
    </source>
</reference>